<dbReference type="OrthoDB" id="2333384at2759"/>
<dbReference type="Pfam" id="PF02752">
    <property type="entry name" value="Arrestin_C"/>
    <property type="match status" value="1"/>
</dbReference>
<dbReference type="InterPro" id="IPR011021">
    <property type="entry name" value="Arrestin-like_N"/>
</dbReference>
<evidence type="ECO:0000313" key="3">
    <source>
        <dbReference type="EMBL" id="CAH0110510.1"/>
    </source>
</evidence>
<gene>
    <name evidence="3" type="ORF">DGAL_LOCUS14079</name>
</gene>
<comment type="similarity">
    <text evidence="1">Belongs to the arrestin family.</text>
</comment>
<proteinExistence type="inferred from homology"/>
<protein>
    <recommendedName>
        <fullName evidence="2">Arrestin C-terminal-like domain-containing protein</fullName>
    </recommendedName>
</protein>
<dbReference type="InterPro" id="IPR011022">
    <property type="entry name" value="Arrestin_C-like"/>
</dbReference>
<keyword evidence="4" id="KW-1185">Reference proteome</keyword>
<feature type="domain" description="Arrestin C-terminal-like" evidence="2">
    <location>
        <begin position="184"/>
        <end position="356"/>
    </location>
</feature>
<dbReference type="InterPro" id="IPR014752">
    <property type="entry name" value="Arrestin-like_C"/>
</dbReference>
<comment type="caution">
    <text evidence="3">The sequence shown here is derived from an EMBL/GenBank/DDBJ whole genome shotgun (WGS) entry which is preliminary data.</text>
</comment>
<evidence type="ECO:0000256" key="1">
    <source>
        <dbReference type="ARBA" id="ARBA00005298"/>
    </source>
</evidence>
<reference evidence="3" key="1">
    <citation type="submission" date="2021-11" db="EMBL/GenBank/DDBJ databases">
        <authorList>
            <person name="Schell T."/>
        </authorList>
    </citation>
    <scope>NUCLEOTIDE SEQUENCE</scope>
    <source>
        <strain evidence="3">M5</strain>
    </source>
</reference>
<dbReference type="Gene3D" id="2.60.40.640">
    <property type="match status" value="2"/>
</dbReference>
<organism evidence="3 4">
    <name type="scientific">Daphnia galeata</name>
    <dbReference type="NCBI Taxonomy" id="27404"/>
    <lineage>
        <taxon>Eukaryota</taxon>
        <taxon>Metazoa</taxon>
        <taxon>Ecdysozoa</taxon>
        <taxon>Arthropoda</taxon>
        <taxon>Crustacea</taxon>
        <taxon>Branchiopoda</taxon>
        <taxon>Diplostraca</taxon>
        <taxon>Cladocera</taxon>
        <taxon>Anomopoda</taxon>
        <taxon>Daphniidae</taxon>
        <taxon>Daphnia</taxon>
    </lineage>
</organism>
<dbReference type="GO" id="GO:0015031">
    <property type="term" value="P:protein transport"/>
    <property type="evidence" value="ECO:0007669"/>
    <property type="project" value="TreeGrafter"/>
</dbReference>
<sequence>MVLAKFYVTLDNGSCVFLPGQEIKGSVHVWNDEPKIVNGIYVECRGSAQVSFTRTEQQMNTVYRNGRSHTQVKNITVHFGSSENYFKHRVTINGGGTNRLTLAKGQHQFPFSFVLPHQIPSSFEGVHGNVRYTIRAVYERRLKWNHECKIPITVNSIMDLNAIPESSIPVQASGFKTLGILCCKSNPITAKLWLDRCGYVPGEKIYFNAEVENLSRKTMRGTKVQIIEVREEKMNYHGVHVVDYILMFFLENLFSRNTWDRIPRESYPRIHKRKIQSGSGMGKSSHHNSSCCLFKSPVLQYYRRILQHLVATAQFSVDPGALSFNLNVFHNLLIGNVPLRSSFAHFQPRIVGHTTPTQSDSSSNVANSGDGIASLIANDYPDLPPPSYEECMFGGNIREAEDSEHVTYGAGDSYKPRYLTYG</sequence>
<dbReference type="InterPro" id="IPR014756">
    <property type="entry name" value="Ig_E-set"/>
</dbReference>
<dbReference type="SUPFAM" id="SSF81296">
    <property type="entry name" value="E set domains"/>
    <property type="match status" value="2"/>
</dbReference>
<evidence type="ECO:0000259" key="2">
    <source>
        <dbReference type="SMART" id="SM01017"/>
    </source>
</evidence>
<dbReference type="EMBL" id="CAKKLH010000303">
    <property type="protein sequence ID" value="CAH0110510.1"/>
    <property type="molecule type" value="Genomic_DNA"/>
</dbReference>
<dbReference type="AlphaFoldDB" id="A0A8J2S0Q4"/>
<dbReference type="Proteomes" id="UP000789390">
    <property type="component" value="Unassembled WGS sequence"/>
</dbReference>
<evidence type="ECO:0000313" key="4">
    <source>
        <dbReference type="Proteomes" id="UP000789390"/>
    </source>
</evidence>
<accession>A0A8J2S0Q4</accession>
<dbReference type="PANTHER" id="PTHR11188">
    <property type="entry name" value="ARRESTIN DOMAIN CONTAINING PROTEIN"/>
    <property type="match status" value="1"/>
</dbReference>
<dbReference type="PANTHER" id="PTHR11188:SF176">
    <property type="entry name" value="ARRESTIN DOMAIN-CONTAINING PROTEIN 1"/>
    <property type="match status" value="1"/>
</dbReference>
<dbReference type="SMART" id="SM01017">
    <property type="entry name" value="Arrestin_C"/>
    <property type="match status" value="1"/>
</dbReference>
<dbReference type="InterPro" id="IPR050357">
    <property type="entry name" value="Arrestin_domain-protein"/>
</dbReference>
<dbReference type="Pfam" id="PF00339">
    <property type="entry name" value="Arrestin_N"/>
    <property type="match status" value="1"/>
</dbReference>
<dbReference type="GO" id="GO:0005737">
    <property type="term" value="C:cytoplasm"/>
    <property type="evidence" value="ECO:0007669"/>
    <property type="project" value="TreeGrafter"/>
</dbReference>
<name>A0A8J2S0Q4_9CRUS</name>